<evidence type="ECO:0000259" key="3">
    <source>
        <dbReference type="PROSITE" id="PS50977"/>
    </source>
</evidence>
<dbReference type="SUPFAM" id="SSF46689">
    <property type="entry name" value="Homeodomain-like"/>
    <property type="match status" value="1"/>
</dbReference>
<evidence type="ECO:0000313" key="5">
    <source>
        <dbReference type="Proteomes" id="UP000316778"/>
    </source>
</evidence>
<dbReference type="InterPro" id="IPR009057">
    <property type="entry name" value="Homeodomain-like_sf"/>
</dbReference>
<protein>
    <submittedName>
        <fullName evidence="4">TetR family transcriptional regulator</fullName>
    </submittedName>
</protein>
<sequence length="195" mass="22949">MRPRDEQKEATIREKAIEMIVQEGFDGFSMQKLAKAAGLSASTIYIYFKNREDLLRQLYLAVDEVFAREALRHFDPAMPFEDGLWLQWKNRYRYILKHPLYFHFSEQFRNSPLIRQQDLHTPAFRSAMQQFVRNAVQRKEVAELPAEVFWAAAYGPFYILVQFHLQQSGMGGKPFSLSEQKLKQAFQLVIKALRP</sequence>
<feature type="domain" description="HTH tetR-type" evidence="3">
    <location>
        <begin position="6"/>
        <end position="66"/>
    </location>
</feature>
<proteinExistence type="predicted"/>
<dbReference type="RefSeq" id="WP_145716582.1">
    <property type="nucleotide sequence ID" value="NZ_BAAAFY010000004.1"/>
</dbReference>
<dbReference type="PANTHER" id="PTHR30055:SF207">
    <property type="entry name" value="HTH-TYPE TRANSCRIPTIONAL REPRESSOR FATR"/>
    <property type="match status" value="1"/>
</dbReference>
<dbReference type="GO" id="GO:0000976">
    <property type="term" value="F:transcription cis-regulatory region binding"/>
    <property type="evidence" value="ECO:0007669"/>
    <property type="project" value="TreeGrafter"/>
</dbReference>
<gene>
    <name evidence="4" type="ORF">LX66_3893</name>
</gene>
<dbReference type="Gene3D" id="1.10.357.10">
    <property type="entry name" value="Tetracycline Repressor, domain 2"/>
    <property type="match status" value="1"/>
</dbReference>
<dbReference type="PRINTS" id="PR00455">
    <property type="entry name" value="HTHTETR"/>
</dbReference>
<dbReference type="OrthoDB" id="6430772at2"/>
<keyword evidence="5" id="KW-1185">Reference proteome</keyword>
<dbReference type="PANTHER" id="PTHR30055">
    <property type="entry name" value="HTH-TYPE TRANSCRIPTIONAL REGULATOR RUTR"/>
    <property type="match status" value="1"/>
</dbReference>
<dbReference type="InterPro" id="IPR050109">
    <property type="entry name" value="HTH-type_TetR-like_transc_reg"/>
</dbReference>
<dbReference type="InterPro" id="IPR001647">
    <property type="entry name" value="HTH_TetR"/>
</dbReference>
<evidence type="ECO:0000256" key="2">
    <source>
        <dbReference type="PROSITE-ProRule" id="PRU00335"/>
    </source>
</evidence>
<evidence type="ECO:0000256" key="1">
    <source>
        <dbReference type="ARBA" id="ARBA00023125"/>
    </source>
</evidence>
<reference evidence="4 5" key="1">
    <citation type="journal article" date="2013" name="Stand. Genomic Sci.">
        <title>Genomic Encyclopedia of Type Strains, Phase I: The one thousand microbial genomes (KMG-I) project.</title>
        <authorList>
            <person name="Kyrpides N.C."/>
            <person name="Woyke T."/>
            <person name="Eisen J.A."/>
            <person name="Garrity G."/>
            <person name="Lilburn T.G."/>
            <person name="Beck B.J."/>
            <person name="Whitman W.B."/>
            <person name="Hugenholtz P."/>
            <person name="Klenk H.P."/>
        </authorList>
    </citation>
    <scope>NUCLEOTIDE SEQUENCE [LARGE SCALE GENOMIC DNA]</scope>
    <source>
        <strain evidence="4 5">DSM 13484</strain>
    </source>
</reference>
<evidence type="ECO:0000313" key="4">
    <source>
        <dbReference type="EMBL" id="TWI86631.1"/>
    </source>
</evidence>
<dbReference type="PROSITE" id="PS50977">
    <property type="entry name" value="HTH_TETR_2"/>
    <property type="match status" value="1"/>
</dbReference>
<organism evidence="4 5">
    <name type="scientific">Chitinophaga japonensis</name>
    <name type="common">Flexibacter japonensis</name>
    <dbReference type="NCBI Taxonomy" id="104662"/>
    <lineage>
        <taxon>Bacteria</taxon>
        <taxon>Pseudomonadati</taxon>
        <taxon>Bacteroidota</taxon>
        <taxon>Chitinophagia</taxon>
        <taxon>Chitinophagales</taxon>
        <taxon>Chitinophagaceae</taxon>
        <taxon>Chitinophaga</taxon>
    </lineage>
</organism>
<feature type="DNA-binding region" description="H-T-H motif" evidence="2">
    <location>
        <begin position="29"/>
        <end position="48"/>
    </location>
</feature>
<dbReference type="AlphaFoldDB" id="A0A562SZD2"/>
<dbReference type="GO" id="GO:0003700">
    <property type="term" value="F:DNA-binding transcription factor activity"/>
    <property type="evidence" value="ECO:0007669"/>
    <property type="project" value="TreeGrafter"/>
</dbReference>
<name>A0A562SZD2_CHIJA</name>
<accession>A0A562SZD2</accession>
<keyword evidence="1 2" id="KW-0238">DNA-binding</keyword>
<dbReference type="EMBL" id="VLLG01000004">
    <property type="protein sequence ID" value="TWI86631.1"/>
    <property type="molecule type" value="Genomic_DNA"/>
</dbReference>
<dbReference type="Proteomes" id="UP000316778">
    <property type="component" value="Unassembled WGS sequence"/>
</dbReference>
<comment type="caution">
    <text evidence="4">The sequence shown here is derived from an EMBL/GenBank/DDBJ whole genome shotgun (WGS) entry which is preliminary data.</text>
</comment>
<dbReference type="Pfam" id="PF00440">
    <property type="entry name" value="TetR_N"/>
    <property type="match status" value="1"/>
</dbReference>